<protein>
    <submittedName>
        <fullName evidence="1">Uncharacterized protein</fullName>
    </submittedName>
</protein>
<sequence length="80" mass="9152">MWYARTQLISHFKQRDDCERVANKGEECPACKYQDDAAMPQLKDIRLGGDSFPADSSFGVAYKAYQEPIRGTIRYNPAFN</sequence>
<proteinExistence type="predicted"/>
<evidence type="ECO:0000313" key="1">
    <source>
        <dbReference type="EMBL" id="KAF6807553.1"/>
    </source>
</evidence>
<comment type="caution">
    <text evidence="1">The sequence shown here is derived from an EMBL/GenBank/DDBJ whole genome shotgun (WGS) entry which is preliminary data.</text>
</comment>
<accession>A0A8H6J752</accession>
<gene>
    <name evidence="1" type="ORF">CPLU01_15785</name>
</gene>
<dbReference type="Proteomes" id="UP000654918">
    <property type="component" value="Unassembled WGS sequence"/>
</dbReference>
<evidence type="ECO:0000313" key="2">
    <source>
        <dbReference type="Proteomes" id="UP000654918"/>
    </source>
</evidence>
<reference evidence="1" key="1">
    <citation type="journal article" date="2020" name="Phytopathology">
        <title>Genome Sequence Resources of Colletotrichum truncatum, C. plurivorum, C. musicola, and C. sojae: Four Species Pathogenic to Soybean (Glycine max).</title>
        <authorList>
            <person name="Rogerio F."/>
            <person name="Boufleur T.R."/>
            <person name="Ciampi-Guillardi M."/>
            <person name="Sukno S.A."/>
            <person name="Thon M.R."/>
            <person name="Massola Junior N.S."/>
            <person name="Baroncelli R."/>
        </authorList>
    </citation>
    <scope>NUCLEOTIDE SEQUENCE</scope>
    <source>
        <strain evidence="1">LFN00145</strain>
    </source>
</reference>
<organism evidence="1 2">
    <name type="scientific">Colletotrichum plurivorum</name>
    <dbReference type="NCBI Taxonomy" id="2175906"/>
    <lineage>
        <taxon>Eukaryota</taxon>
        <taxon>Fungi</taxon>
        <taxon>Dikarya</taxon>
        <taxon>Ascomycota</taxon>
        <taxon>Pezizomycotina</taxon>
        <taxon>Sordariomycetes</taxon>
        <taxon>Hypocreomycetidae</taxon>
        <taxon>Glomerellales</taxon>
        <taxon>Glomerellaceae</taxon>
        <taxon>Colletotrichum</taxon>
        <taxon>Colletotrichum orchidearum species complex</taxon>
    </lineage>
</organism>
<dbReference type="AlphaFoldDB" id="A0A8H6J752"/>
<name>A0A8H6J752_9PEZI</name>
<dbReference type="EMBL" id="WIGO01000623">
    <property type="protein sequence ID" value="KAF6807553.1"/>
    <property type="molecule type" value="Genomic_DNA"/>
</dbReference>
<keyword evidence="2" id="KW-1185">Reference proteome</keyword>